<gene>
    <name evidence="2" type="ORF">KSP39_PZI015023</name>
</gene>
<keyword evidence="3" id="KW-1185">Reference proteome</keyword>
<accession>A0AAP0BB38</accession>
<evidence type="ECO:0000256" key="1">
    <source>
        <dbReference type="SAM" id="Phobius"/>
    </source>
</evidence>
<feature type="transmembrane region" description="Helical" evidence="1">
    <location>
        <begin position="291"/>
        <end position="308"/>
    </location>
</feature>
<evidence type="ECO:0000313" key="3">
    <source>
        <dbReference type="Proteomes" id="UP001418222"/>
    </source>
</evidence>
<proteinExistence type="predicted"/>
<keyword evidence="1" id="KW-0812">Transmembrane</keyword>
<dbReference type="PANTHER" id="PTHR33625">
    <property type="entry name" value="OS08G0179900 PROTEIN"/>
    <property type="match status" value="1"/>
</dbReference>
<dbReference type="Proteomes" id="UP001418222">
    <property type="component" value="Unassembled WGS sequence"/>
</dbReference>
<evidence type="ECO:0000313" key="2">
    <source>
        <dbReference type="EMBL" id="KAK8934860.1"/>
    </source>
</evidence>
<sequence length="314" mass="34018">MDGGSIIPAPCGKSFSVGASRAPLLPAAAGPAAIRPPYFSAVLPSASRSKILASSTATSCCSRSTPCPCDEDPAVDLEEEDVYKRAQTGTVYSMHNSFGPAPSKEEAEAAVSALKLVSLPTICSQFGRDETISFSEDAFDQTPSPHENLMRASASKSGQELYGLKTVLSQVQHKVLNALRLLRVNPSVQSMVVSLSSDKAVWNAVMKNEMVQELRKSYNADTYLKYAESAARMSTARHSDAYPDIVSQILSWIFEIARGAVMCFIEDMIGLVNKLFRADCIAAHMDIVSDMVRSSFMVSILVFFVVILKRIQAN</sequence>
<protein>
    <submittedName>
        <fullName evidence="2">Uncharacterized protein</fullName>
    </submittedName>
</protein>
<name>A0AAP0BB38_9ASPA</name>
<comment type="caution">
    <text evidence="2">The sequence shown here is derived from an EMBL/GenBank/DDBJ whole genome shotgun (WGS) entry which is preliminary data.</text>
</comment>
<dbReference type="EMBL" id="JBBWWQ010000012">
    <property type="protein sequence ID" value="KAK8934860.1"/>
    <property type="molecule type" value="Genomic_DNA"/>
</dbReference>
<keyword evidence="1" id="KW-0472">Membrane</keyword>
<organism evidence="2 3">
    <name type="scientific">Platanthera zijinensis</name>
    <dbReference type="NCBI Taxonomy" id="2320716"/>
    <lineage>
        <taxon>Eukaryota</taxon>
        <taxon>Viridiplantae</taxon>
        <taxon>Streptophyta</taxon>
        <taxon>Embryophyta</taxon>
        <taxon>Tracheophyta</taxon>
        <taxon>Spermatophyta</taxon>
        <taxon>Magnoliopsida</taxon>
        <taxon>Liliopsida</taxon>
        <taxon>Asparagales</taxon>
        <taxon>Orchidaceae</taxon>
        <taxon>Orchidoideae</taxon>
        <taxon>Orchideae</taxon>
        <taxon>Orchidinae</taxon>
        <taxon>Platanthera</taxon>
    </lineage>
</organism>
<dbReference type="AlphaFoldDB" id="A0AAP0BB38"/>
<keyword evidence="1" id="KW-1133">Transmembrane helix</keyword>
<dbReference type="PANTHER" id="PTHR33625:SF3">
    <property type="entry name" value="OS04G0550700 PROTEIN"/>
    <property type="match status" value="1"/>
</dbReference>
<reference evidence="2 3" key="1">
    <citation type="journal article" date="2022" name="Nat. Plants">
        <title>Genomes of leafy and leafless Platanthera orchids illuminate the evolution of mycoheterotrophy.</title>
        <authorList>
            <person name="Li M.H."/>
            <person name="Liu K.W."/>
            <person name="Li Z."/>
            <person name="Lu H.C."/>
            <person name="Ye Q.L."/>
            <person name="Zhang D."/>
            <person name="Wang J.Y."/>
            <person name="Li Y.F."/>
            <person name="Zhong Z.M."/>
            <person name="Liu X."/>
            <person name="Yu X."/>
            <person name="Liu D.K."/>
            <person name="Tu X.D."/>
            <person name="Liu B."/>
            <person name="Hao Y."/>
            <person name="Liao X.Y."/>
            <person name="Jiang Y.T."/>
            <person name="Sun W.H."/>
            <person name="Chen J."/>
            <person name="Chen Y.Q."/>
            <person name="Ai Y."/>
            <person name="Zhai J.W."/>
            <person name="Wu S.S."/>
            <person name="Zhou Z."/>
            <person name="Hsiao Y.Y."/>
            <person name="Wu W.L."/>
            <person name="Chen Y.Y."/>
            <person name="Lin Y.F."/>
            <person name="Hsu J.L."/>
            <person name="Li C.Y."/>
            <person name="Wang Z.W."/>
            <person name="Zhao X."/>
            <person name="Zhong W.Y."/>
            <person name="Ma X.K."/>
            <person name="Ma L."/>
            <person name="Huang J."/>
            <person name="Chen G.Z."/>
            <person name="Huang M.Z."/>
            <person name="Huang L."/>
            <person name="Peng D.H."/>
            <person name="Luo Y.B."/>
            <person name="Zou S.Q."/>
            <person name="Chen S.P."/>
            <person name="Lan S."/>
            <person name="Tsai W.C."/>
            <person name="Van de Peer Y."/>
            <person name="Liu Z.J."/>
        </authorList>
    </citation>
    <scope>NUCLEOTIDE SEQUENCE [LARGE SCALE GENOMIC DNA]</scope>
    <source>
        <strain evidence="2">Lor287</strain>
    </source>
</reference>